<dbReference type="InterPro" id="IPR050250">
    <property type="entry name" value="Macrolide_Exporter_MacB"/>
</dbReference>
<dbReference type="PANTHER" id="PTHR30572">
    <property type="entry name" value="MEMBRANE COMPONENT OF TRANSPORTER-RELATED"/>
    <property type="match status" value="1"/>
</dbReference>
<dbReference type="InterPro" id="IPR003838">
    <property type="entry name" value="ABC3_permease_C"/>
</dbReference>
<evidence type="ECO:0000256" key="1">
    <source>
        <dbReference type="ARBA" id="ARBA00004651"/>
    </source>
</evidence>
<accession>A0A433WLQ4</accession>
<evidence type="ECO:0000313" key="8">
    <source>
        <dbReference type="EMBL" id="NSL87747.1"/>
    </source>
</evidence>
<protein>
    <submittedName>
        <fullName evidence="8">FtsX-like permease family protein</fullName>
    </submittedName>
</protein>
<keyword evidence="3" id="KW-0812">Transmembrane</keyword>
<evidence type="ECO:0000259" key="7">
    <source>
        <dbReference type="Pfam" id="PF12704"/>
    </source>
</evidence>
<dbReference type="GO" id="GO:0022857">
    <property type="term" value="F:transmembrane transporter activity"/>
    <property type="evidence" value="ECO:0007669"/>
    <property type="project" value="TreeGrafter"/>
</dbReference>
<dbReference type="Pfam" id="PF12704">
    <property type="entry name" value="MacB_PCD"/>
    <property type="match status" value="2"/>
</dbReference>
<proteinExistence type="predicted"/>
<feature type="domain" description="ABC3 transporter permease C-terminal" evidence="6">
    <location>
        <begin position="284"/>
        <end position="397"/>
    </location>
</feature>
<name>A0A433WLQ4_9BACT</name>
<evidence type="ECO:0000259" key="6">
    <source>
        <dbReference type="Pfam" id="PF02687"/>
    </source>
</evidence>
<dbReference type="Pfam" id="PF02687">
    <property type="entry name" value="FtsX"/>
    <property type="match status" value="2"/>
</dbReference>
<dbReference type="OrthoDB" id="5933722at2"/>
<keyword evidence="2" id="KW-1003">Cell membrane</keyword>
<keyword evidence="9" id="KW-1185">Reference proteome</keyword>
<evidence type="ECO:0000313" key="9">
    <source>
        <dbReference type="Proteomes" id="UP000281028"/>
    </source>
</evidence>
<dbReference type="InterPro" id="IPR025857">
    <property type="entry name" value="MacB_PCD"/>
</dbReference>
<evidence type="ECO:0000256" key="5">
    <source>
        <dbReference type="ARBA" id="ARBA00023136"/>
    </source>
</evidence>
<evidence type="ECO:0000256" key="2">
    <source>
        <dbReference type="ARBA" id="ARBA00022475"/>
    </source>
</evidence>
<dbReference type="PANTHER" id="PTHR30572:SF18">
    <property type="entry name" value="ABC-TYPE MACROLIDE FAMILY EXPORT SYSTEM PERMEASE COMPONENT 2"/>
    <property type="match status" value="1"/>
</dbReference>
<feature type="domain" description="ABC3 transporter permease C-terminal" evidence="6">
    <location>
        <begin position="671"/>
        <end position="784"/>
    </location>
</feature>
<dbReference type="GO" id="GO:0005886">
    <property type="term" value="C:plasma membrane"/>
    <property type="evidence" value="ECO:0007669"/>
    <property type="project" value="UniProtKB-SubCell"/>
</dbReference>
<organism evidence="8 9">
    <name type="scientific">Chitinophaga solisilvae</name>
    <dbReference type="NCBI Taxonomy" id="1233460"/>
    <lineage>
        <taxon>Bacteria</taxon>
        <taxon>Pseudomonadati</taxon>
        <taxon>Bacteroidota</taxon>
        <taxon>Chitinophagia</taxon>
        <taxon>Chitinophagales</taxon>
        <taxon>Chitinophagaceae</taxon>
        <taxon>Chitinophaga</taxon>
    </lineage>
</organism>
<reference evidence="8" key="1">
    <citation type="submission" date="2020-05" db="EMBL/GenBank/DDBJ databases">
        <title>Chitinophaga laudate sp. nov., isolated from a tropical peat swamp.</title>
        <authorList>
            <person name="Goh C.B.S."/>
            <person name="Lee M.S."/>
            <person name="Parimannan S."/>
            <person name="Pasbakhsh P."/>
            <person name="Yule C.M."/>
            <person name="Rajandas H."/>
            <person name="Loke S."/>
            <person name="Croft L."/>
            <person name="Tan J.B.L."/>
        </authorList>
    </citation>
    <scope>NUCLEOTIDE SEQUENCE</scope>
    <source>
        <strain evidence="8">Mgbs1</strain>
    </source>
</reference>
<dbReference type="Proteomes" id="UP000281028">
    <property type="component" value="Unassembled WGS sequence"/>
</dbReference>
<dbReference type="AlphaFoldDB" id="A0A433WLQ4"/>
<feature type="domain" description="MacB-like periplasmic core" evidence="7">
    <location>
        <begin position="427"/>
        <end position="635"/>
    </location>
</feature>
<gene>
    <name evidence="8" type="ORF">ECE50_012940</name>
</gene>
<dbReference type="EMBL" id="RIAR02000001">
    <property type="protein sequence ID" value="NSL87747.1"/>
    <property type="molecule type" value="Genomic_DNA"/>
</dbReference>
<keyword evidence="5" id="KW-0472">Membrane</keyword>
<evidence type="ECO:0000256" key="3">
    <source>
        <dbReference type="ARBA" id="ARBA00022692"/>
    </source>
</evidence>
<feature type="domain" description="MacB-like periplasmic core" evidence="7">
    <location>
        <begin position="20"/>
        <end position="239"/>
    </location>
</feature>
<comment type="caution">
    <text evidence="8">The sequence shown here is derived from an EMBL/GenBank/DDBJ whole genome shotgun (WGS) entry which is preliminary data.</text>
</comment>
<sequence>MIIHYLRTAIRSLLKSRTYSFLNIFGLMIGITCAGVIFLWVEDEWMFDSVHEKKDQLYVVRQHWNYNGSIRTFQSSSALMGPAIQQSIPGVAATCRSTEEPITHLFSYNGHHLYATGAFMDSTAFTMFTFPFVQGTAAQAFTQPYAIVLTEKGARKFFGEEKNVIGKMVQMDNRQTFQVTGIIKDHPDNSSFRFEWVAPFPAYFHQRAWMNSWDANAVSTYVELQPGTDTAAVNREMQAAVKRILPQAIVSPFLFSMNDWRLYNNFENGIQTGGRIAYVRLFGVIGWIIILIACINFMNLATARSEGRSREVGVRKVLGAGRRGLIFQFAGEALLLSAVAMLLAIVAIYLLLPAFNAMVGKHILPDVLKPAHLLAIVMITLICGLTAGSYPSFYLSSFRPIAVLKGRMQQGGGELWIRKGLVITQFTISIVLIISTMVVFQQLQHIRNRNLGYDRHNLIELKAEGAIAKNYEAVRQHLLATGAVENAALSDHETIYGGNNTAAFSWPGKPEQEHVLISHRNVSPDFIKTSGMKIREGRDFMPAAASDSLSVIITHSLAKVISNKSVIGMSFMAPEWDDSVKIYTIVGVAEDFVYGDMYGKPDPVAFFSRTNDPVFMYVRIAAGVGTEEGIRKIRAVIEHDNPDYPFAFKFVDEQFNAMFTNEVLMGRLSRLFATLAVIISCMGLFGLAAYTAERRTKEIGIRKVLGAGIPSIAGLLSGEFLQLVLIAAVVAFPLAWWMMSTWLSQYAYRISVQWWIFLLAGLLAVVIAVLTVSYQAIRVALINPAKSLRSN</sequence>
<keyword evidence="4" id="KW-1133">Transmembrane helix</keyword>
<evidence type="ECO:0000256" key="4">
    <source>
        <dbReference type="ARBA" id="ARBA00022989"/>
    </source>
</evidence>
<comment type="subcellular location">
    <subcellularLocation>
        <location evidence="1">Cell membrane</location>
        <topology evidence="1">Multi-pass membrane protein</topology>
    </subcellularLocation>
</comment>